<evidence type="ECO:0000313" key="1">
    <source>
        <dbReference type="EMBL" id="KAI3426065.1"/>
    </source>
</evidence>
<dbReference type="SFLD" id="SFLDS00003">
    <property type="entry name" value="Haloacid_Dehalogenase"/>
    <property type="match status" value="1"/>
</dbReference>
<dbReference type="Gene3D" id="3.40.50.1000">
    <property type="entry name" value="HAD superfamily/HAD-like"/>
    <property type="match status" value="1"/>
</dbReference>
<dbReference type="CDD" id="cd01427">
    <property type="entry name" value="HAD_like"/>
    <property type="match status" value="1"/>
</dbReference>
<dbReference type="SUPFAM" id="SSF56784">
    <property type="entry name" value="HAD-like"/>
    <property type="match status" value="1"/>
</dbReference>
<dbReference type="AlphaFoldDB" id="A0A9D4TI37"/>
<dbReference type="Pfam" id="PF00702">
    <property type="entry name" value="Hydrolase"/>
    <property type="match status" value="1"/>
</dbReference>
<dbReference type="InterPro" id="IPR006439">
    <property type="entry name" value="HAD-SF_hydro_IA"/>
</dbReference>
<dbReference type="OrthoDB" id="426235at2759"/>
<reference evidence="1" key="2">
    <citation type="submission" date="2020-11" db="EMBL/GenBank/DDBJ databases">
        <authorList>
            <person name="Cecchin M."/>
            <person name="Marcolungo L."/>
            <person name="Rossato M."/>
            <person name="Girolomoni L."/>
            <person name="Cosentino E."/>
            <person name="Cuine S."/>
            <person name="Li-Beisson Y."/>
            <person name="Delledonne M."/>
            <person name="Ballottari M."/>
        </authorList>
    </citation>
    <scope>NUCLEOTIDE SEQUENCE</scope>
    <source>
        <strain evidence="1">211/11P</strain>
        <tissue evidence="1">Whole cell</tissue>
    </source>
</reference>
<name>A0A9D4TI37_CHLVU</name>
<dbReference type="SFLD" id="SFLDG01129">
    <property type="entry name" value="C1.5:_HAD__Beta-PGM__Phosphata"/>
    <property type="match status" value="1"/>
</dbReference>
<accession>A0A9D4TI37</accession>
<dbReference type="InterPro" id="IPR036412">
    <property type="entry name" value="HAD-like_sf"/>
</dbReference>
<proteinExistence type="predicted"/>
<comment type="caution">
    <text evidence="1">The sequence shown here is derived from an EMBL/GenBank/DDBJ whole genome shotgun (WGS) entry which is preliminary data.</text>
</comment>
<dbReference type="PANTHER" id="PTHR43885:SF1">
    <property type="entry name" value="SUPERFAMILY HYDROLASE, PUTATIVE (AFU_ORTHOLOGUE AFUA_4G13290)-RELATED"/>
    <property type="match status" value="1"/>
</dbReference>
<sequence length="231" mass="25485">MAASAVPQPERRVVKGIVFDMDGTLTKAVIDFAEMRRSVAAVGGLDSLSGDILDIIASWPAEQQQAAHAAIAVVEAKALRDMQLMPGVLELSSFLDERQVPRALVTRNVNSSIEFFHRHHFTLPPFTPALSREFAPYKPDPASLLHIAQRWSVQPGELVMIGDSAKDDIVCGNRAGALTILLDEERRWDSAEQLQGEERPHFIARTLQDVQQLLEQQVELVPPAAEPQPLT</sequence>
<protein>
    <submittedName>
        <fullName evidence="1">Uncharacterized protein</fullName>
    </submittedName>
</protein>
<dbReference type="InterPro" id="IPR023214">
    <property type="entry name" value="HAD_sf"/>
</dbReference>
<keyword evidence="2" id="KW-1185">Reference proteome</keyword>
<dbReference type="Proteomes" id="UP001055712">
    <property type="component" value="Unassembled WGS sequence"/>
</dbReference>
<evidence type="ECO:0000313" key="2">
    <source>
        <dbReference type="Proteomes" id="UP001055712"/>
    </source>
</evidence>
<reference evidence="1" key="1">
    <citation type="journal article" date="2019" name="Plant J.">
        <title>Chlorella vulgaris genome assembly and annotation reveals the molecular basis for metabolic acclimation to high light conditions.</title>
        <authorList>
            <person name="Cecchin M."/>
            <person name="Marcolungo L."/>
            <person name="Rossato M."/>
            <person name="Girolomoni L."/>
            <person name="Cosentino E."/>
            <person name="Cuine S."/>
            <person name="Li-Beisson Y."/>
            <person name="Delledonne M."/>
            <person name="Ballottari M."/>
        </authorList>
    </citation>
    <scope>NUCLEOTIDE SEQUENCE</scope>
    <source>
        <strain evidence="1">211/11P</strain>
    </source>
</reference>
<dbReference type="NCBIfam" id="TIGR01549">
    <property type="entry name" value="HAD-SF-IA-v1"/>
    <property type="match status" value="1"/>
</dbReference>
<gene>
    <name evidence="1" type="ORF">D9Q98_008033</name>
</gene>
<dbReference type="PANTHER" id="PTHR43885">
    <property type="entry name" value="HALOACID DEHALOGENASE-LIKE HYDROLASE"/>
    <property type="match status" value="1"/>
</dbReference>
<dbReference type="EMBL" id="SIDB01000011">
    <property type="protein sequence ID" value="KAI3426065.1"/>
    <property type="molecule type" value="Genomic_DNA"/>
</dbReference>
<dbReference type="Gene3D" id="1.10.260.80">
    <property type="match status" value="1"/>
</dbReference>
<organism evidence="1 2">
    <name type="scientific">Chlorella vulgaris</name>
    <name type="common">Green alga</name>
    <dbReference type="NCBI Taxonomy" id="3077"/>
    <lineage>
        <taxon>Eukaryota</taxon>
        <taxon>Viridiplantae</taxon>
        <taxon>Chlorophyta</taxon>
        <taxon>core chlorophytes</taxon>
        <taxon>Trebouxiophyceae</taxon>
        <taxon>Chlorellales</taxon>
        <taxon>Chlorellaceae</taxon>
        <taxon>Chlorella clade</taxon>
        <taxon>Chlorella</taxon>
    </lineage>
</organism>